<evidence type="ECO:0000313" key="1">
    <source>
        <dbReference type="EMBL" id="ERL54497.1"/>
    </source>
</evidence>
<dbReference type="Proteomes" id="UP000016761">
    <property type="component" value="Unassembled WGS sequence"/>
</dbReference>
<proteinExistence type="predicted"/>
<dbReference type="AlphaFoldDB" id="U4T1C1"/>
<dbReference type="PATRIC" id="fig|1354303.4.peg.2603"/>
<reference evidence="1 2" key="1">
    <citation type="journal article" date="2013" name="Genome Announc.">
        <title>Draft Genome Sequence of Psychrobacter aquaticus Strain CMS 56T, Isolated from a Cyanobacterial Mat Sample Collected from Water Bodies in the McMurdo Dry Valley Region of Antarctica.</title>
        <authorList>
            <person name="Reddy G.S."/>
            <person name="Ara S."/>
            <person name="Singh A."/>
            <person name="Kumar Pinnaka A."/>
            <person name="Shivaji S."/>
        </authorList>
    </citation>
    <scope>NUCLEOTIDE SEQUENCE [LARGE SCALE GENOMIC DNA]</scope>
    <source>
        <strain evidence="1 2">CMS 56</strain>
    </source>
</reference>
<evidence type="ECO:0000313" key="2">
    <source>
        <dbReference type="Proteomes" id="UP000016761"/>
    </source>
</evidence>
<accession>U4T1C1</accession>
<keyword evidence="2" id="KW-1185">Reference proteome</keyword>
<protein>
    <submittedName>
        <fullName evidence="1">Uncharacterized protein</fullName>
    </submittedName>
</protein>
<name>U4T1C1_9GAMM</name>
<sequence length="39" mass="4518">MATVRFQHLLTFSIYQQALVSYEKHIDYHNVASFGICSV</sequence>
<comment type="caution">
    <text evidence="1">The sequence shown here is derived from an EMBL/GenBank/DDBJ whole genome shotgun (WGS) entry which is preliminary data.</text>
</comment>
<gene>
    <name evidence="1" type="ORF">M917_2645</name>
</gene>
<dbReference type="EMBL" id="AUSW01000035">
    <property type="protein sequence ID" value="ERL54497.1"/>
    <property type="molecule type" value="Genomic_DNA"/>
</dbReference>
<organism evidence="1 2">
    <name type="scientific">Psychrobacter aquaticus CMS 56</name>
    <dbReference type="NCBI Taxonomy" id="1354303"/>
    <lineage>
        <taxon>Bacteria</taxon>
        <taxon>Pseudomonadati</taxon>
        <taxon>Pseudomonadota</taxon>
        <taxon>Gammaproteobacteria</taxon>
        <taxon>Moraxellales</taxon>
        <taxon>Moraxellaceae</taxon>
        <taxon>Psychrobacter</taxon>
    </lineage>
</organism>